<dbReference type="PROSITE" id="PS00086">
    <property type="entry name" value="CYTOCHROME_P450"/>
    <property type="match status" value="1"/>
</dbReference>
<dbReference type="InterPro" id="IPR002401">
    <property type="entry name" value="Cyt_P450_E_grp-I"/>
</dbReference>
<evidence type="ECO:0000256" key="1">
    <source>
        <dbReference type="ARBA" id="ARBA00001971"/>
    </source>
</evidence>
<dbReference type="SUPFAM" id="SSF48264">
    <property type="entry name" value="Cytochrome P450"/>
    <property type="match status" value="1"/>
</dbReference>
<keyword evidence="8" id="KW-1133">Transmembrane helix</keyword>
<dbReference type="PANTHER" id="PTHR24305">
    <property type="entry name" value="CYTOCHROME P450"/>
    <property type="match status" value="1"/>
</dbReference>
<dbReference type="CDD" id="cd11069">
    <property type="entry name" value="CYP_FUM15-like"/>
    <property type="match status" value="1"/>
</dbReference>
<evidence type="ECO:0000313" key="15">
    <source>
        <dbReference type="Proteomes" id="UP001437256"/>
    </source>
</evidence>
<evidence type="ECO:0000256" key="9">
    <source>
        <dbReference type="ARBA" id="ARBA00023002"/>
    </source>
</evidence>
<dbReference type="EMBL" id="JBBXMP010000025">
    <property type="protein sequence ID" value="KAL0067429.1"/>
    <property type="molecule type" value="Genomic_DNA"/>
</dbReference>
<evidence type="ECO:0000313" key="14">
    <source>
        <dbReference type="EMBL" id="KAL0067429.1"/>
    </source>
</evidence>
<dbReference type="InterPro" id="IPR050121">
    <property type="entry name" value="Cytochrome_P450_monoxygenase"/>
</dbReference>
<evidence type="ECO:0000256" key="4">
    <source>
        <dbReference type="ARBA" id="ARBA00010617"/>
    </source>
</evidence>
<keyword evidence="7 13" id="KW-0479">Metal-binding</keyword>
<evidence type="ECO:0000256" key="13">
    <source>
        <dbReference type="RuleBase" id="RU000461"/>
    </source>
</evidence>
<dbReference type="Pfam" id="PF00067">
    <property type="entry name" value="p450"/>
    <property type="match status" value="1"/>
</dbReference>
<dbReference type="PRINTS" id="PR00385">
    <property type="entry name" value="P450"/>
</dbReference>
<name>A0ABR3A232_9AGAR</name>
<reference evidence="14 15" key="1">
    <citation type="submission" date="2024-05" db="EMBL/GenBank/DDBJ databases">
        <title>A draft genome resource for the thread blight pathogen Marasmius tenuissimus strain MS-2.</title>
        <authorList>
            <person name="Yulfo-Soto G.E."/>
            <person name="Baruah I.K."/>
            <person name="Amoako-Attah I."/>
            <person name="Bukari Y."/>
            <person name="Meinhardt L.W."/>
            <person name="Bailey B.A."/>
            <person name="Cohen S.P."/>
        </authorList>
    </citation>
    <scope>NUCLEOTIDE SEQUENCE [LARGE SCALE GENOMIC DNA]</scope>
    <source>
        <strain evidence="14 15">MS-2</strain>
    </source>
</reference>
<proteinExistence type="inferred from homology"/>
<comment type="caution">
    <text evidence="14">The sequence shown here is derived from an EMBL/GenBank/DDBJ whole genome shotgun (WGS) entry which is preliminary data.</text>
</comment>
<dbReference type="InterPro" id="IPR036396">
    <property type="entry name" value="Cyt_P450_sf"/>
</dbReference>
<organism evidence="14 15">
    <name type="scientific">Marasmius tenuissimus</name>
    <dbReference type="NCBI Taxonomy" id="585030"/>
    <lineage>
        <taxon>Eukaryota</taxon>
        <taxon>Fungi</taxon>
        <taxon>Dikarya</taxon>
        <taxon>Basidiomycota</taxon>
        <taxon>Agaricomycotina</taxon>
        <taxon>Agaricomycetes</taxon>
        <taxon>Agaricomycetidae</taxon>
        <taxon>Agaricales</taxon>
        <taxon>Marasmiineae</taxon>
        <taxon>Marasmiaceae</taxon>
        <taxon>Marasmius</taxon>
    </lineage>
</organism>
<dbReference type="Gene3D" id="1.10.630.10">
    <property type="entry name" value="Cytochrome P450"/>
    <property type="match status" value="1"/>
</dbReference>
<dbReference type="InterPro" id="IPR017972">
    <property type="entry name" value="Cyt_P450_CS"/>
</dbReference>
<dbReference type="PRINTS" id="PR00463">
    <property type="entry name" value="EP450I"/>
</dbReference>
<evidence type="ECO:0000256" key="8">
    <source>
        <dbReference type="ARBA" id="ARBA00022989"/>
    </source>
</evidence>
<dbReference type="PANTHER" id="PTHR24305:SF166">
    <property type="entry name" value="CYTOCHROME P450 12A4, MITOCHONDRIAL-RELATED"/>
    <property type="match status" value="1"/>
</dbReference>
<evidence type="ECO:0000256" key="7">
    <source>
        <dbReference type="ARBA" id="ARBA00022723"/>
    </source>
</evidence>
<evidence type="ECO:0000256" key="12">
    <source>
        <dbReference type="ARBA" id="ARBA00023136"/>
    </source>
</evidence>
<comment type="cofactor">
    <cofactor evidence="1">
        <name>heme</name>
        <dbReference type="ChEBI" id="CHEBI:30413"/>
    </cofactor>
</comment>
<comment type="similarity">
    <text evidence="4 13">Belongs to the cytochrome P450 family.</text>
</comment>
<keyword evidence="5 13" id="KW-0349">Heme</keyword>
<dbReference type="Proteomes" id="UP001437256">
    <property type="component" value="Unassembled WGS sequence"/>
</dbReference>
<gene>
    <name evidence="14" type="ORF">AAF712_005414</name>
</gene>
<evidence type="ECO:0000256" key="6">
    <source>
        <dbReference type="ARBA" id="ARBA00022692"/>
    </source>
</evidence>
<comment type="subcellular location">
    <subcellularLocation>
        <location evidence="2">Membrane</location>
    </subcellularLocation>
</comment>
<keyword evidence="11 13" id="KW-0503">Monooxygenase</keyword>
<dbReference type="InterPro" id="IPR001128">
    <property type="entry name" value="Cyt_P450"/>
</dbReference>
<evidence type="ECO:0000256" key="5">
    <source>
        <dbReference type="ARBA" id="ARBA00022617"/>
    </source>
</evidence>
<evidence type="ECO:0000256" key="2">
    <source>
        <dbReference type="ARBA" id="ARBA00004370"/>
    </source>
</evidence>
<keyword evidence="6" id="KW-0812">Transmembrane</keyword>
<accession>A0ABR3A232</accession>
<keyword evidence="15" id="KW-1185">Reference proteome</keyword>
<evidence type="ECO:0000256" key="11">
    <source>
        <dbReference type="ARBA" id="ARBA00023033"/>
    </source>
</evidence>
<keyword evidence="10 13" id="KW-0408">Iron</keyword>
<keyword evidence="9 13" id="KW-0560">Oxidoreductase</keyword>
<evidence type="ECO:0000256" key="10">
    <source>
        <dbReference type="ARBA" id="ARBA00023004"/>
    </source>
</evidence>
<keyword evidence="12" id="KW-0472">Membrane</keyword>
<comment type="pathway">
    <text evidence="3">Secondary metabolite biosynthesis; terpenoid biosynthesis.</text>
</comment>
<evidence type="ECO:0008006" key="16">
    <source>
        <dbReference type="Google" id="ProtNLM"/>
    </source>
</evidence>
<protein>
    <recommendedName>
        <fullName evidence="16">Cytochrome P450</fullName>
    </recommendedName>
</protein>
<evidence type="ECO:0000256" key="3">
    <source>
        <dbReference type="ARBA" id="ARBA00004721"/>
    </source>
</evidence>
<sequence>MDFKWFSRYGNIVRFKAPFGEDRLLISDPKAIQHILQGYNWGASVDQRARNLFVVGPGIAYVDGEDHKRHRRIMNPAFGASEAKALVPVFSTAASSLSNKWKDLLSISNDQSEVFNIPKWTSRATLDAIGHAGFDYNFGAMENQENRLSKAYHNLYADMFAAPSDGALIAREVAREVAKELVEEKSKEQGSGSKDVMSLLVKANMASQNERSRMSDEELYAQMLIIFLAGHETTANSISWTLLELSRYPEIQEKLRNEIREKERQLISEGRSRSEFTAEDFESLPYLNAVVKESMRYHPVAIHSPRMALVDDCIPLSKSIKLTNGKEVREIPVSRGQKVVISIAGYNRSKDVFGEDAHIFRPERWLDDGESKKGGTSVGVYANLLTFSGGVHSCIGWRFALLEMQTFLVELISNFEFSLTPECDKIRREACRVMVPTIEGEVEKGGQCPLRVRCVRE</sequence>